<evidence type="ECO:0000256" key="1">
    <source>
        <dbReference type="SAM" id="Coils"/>
    </source>
</evidence>
<organism evidence="2 3">
    <name type="scientific">Gryllus longicercus</name>
    <dbReference type="NCBI Taxonomy" id="2509291"/>
    <lineage>
        <taxon>Eukaryota</taxon>
        <taxon>Metazoa</taxon>
        <taxon>Ecdysozoa</taxon>
        <taxon>Arthropoda</taxon>
        <taxon>Hexapoda</taxon>
        <taxon>Insecta</taxon>
        <taxon>Pterygota</taxon>
        <taxon>Neoptera</taxon>
        <taxon>Polyneoptera</taxon>
        <taxon>Orthoptera</taxon>
        <taxon>Ensifera</taxon>
        <taxon>Gryllidea</taxon>
        <taxon>Grylloidea</taxon>
        <taxon>Gryllidae</taxon>
        <taxon>Gryllinae</taxon>
        <taxon>Gryllus</taxon>
    </lineage>
</organism>
<evidence type="ECO:0000313" key="2">
    <source>
        <dbReference type="EMBL" id="KAK7792405.1"/>
    </source>
</evidence>
<dbReference type="EMBL" id="JAZDUA010000450">
    <property type="protein sequence ID" value="KAK7792405.1"/>
    <property type="molecule type" value="Genomic_DNA"/>
</dbReference>
<accession>A0AAN9V9W8</accession>
<evidence type="ECO:0000313" key="3">
    <source>
        <dbReference type="Proteomes" id="UP001378592"/>
    </source>
</evidence>
<name>A0AAN9V9W8_9ORTH</name>
<feature type="coiled-coil region" evidence="1">
    <location>
        <begin position="208"/>
        <end position="299"/>
    </location>
</feature>
<feature type="coiled-coil region" evidence="1">
    <location>
        <begin position="7"/>
        <end position="168"/>
    </location>
</feature>
<proteinExistence type="predicted"/>
<dbReference type="Proteomes" id="UP001378592">
    <property type="component" value="Unassembled WGS sequence"/>
</dbReference>
<comment type="caution">
    <text evidence="2">The sequence shown here is derived from an EMBL/GenBank/DDBJ whole genome shotgun (WGS) entry which is preliminary data.</text>
</comment>
<keyword evidence="3" id="KW-1185">Reference proteome</keyword>
<gene>
    <name evidence="2" type="ORF">R5R35_011410</name>
</gene>
<keyword evidence="1" id="KW-0175">Coiled coil</keyword>
<protein>
    <submittedName>
        <fullName evidence="2">Uncharacterized protein</fullName>
    </submittedName>
</protein>
<sequence length="377" mass="43825">MELEQELYNLKRQLSAEKASCKFLQEELEILQKEMKEQERNLNDVIKSLREENDLKKTSVLEWKIKVENLEEEREEQRKKYESEIDLLKGQLANAVIDQGENSKRHLTFQSEMQILQDKIDVLEQQLERSKSESEKLLLEKVQGMTQYEEILEEKDELKNALTGVRHELASSLEHCQALQEEVVLLKVENNAFKSAPQSHSSKGNSVFAEVDDNRKALKNSLDKLVEKYNVVKKDLKSKSSEISKLRAEKSALLRKVQEVCANQEINETNLIDSYKARIKDLETIVEDLKKDKESCDSATDYKTINGIFAVKNKLIESLQDKVEKLSQTTLVQSETIFFLKRDLEIQTTKAAYELTEKMRLQELVDAKTCKNYYCYN</sequence>
<dbReference type="AlphaFoldDB" id="A0AAN9V9W8"/>
<reference evidence="2 3" key="1">
    <citation type="submission" date="2024-03" db="EMBL/GenBank/DDBJ databases">
        <title>The genome assembly and annotation of the cricket Gryllus longicercus Weissman &amp; Gray.</title>
        <authorList>
            <person name="Szrajer S."/>
            <person name="Gray D."/>
            <person name="Ylla G."/>
        </authorList>
    </citation>
    <scope>NUCLEOTIDE SEQUENCE [LARGE SCALE GENOMIC DNA]</scope>
    <source>
        <strain evidence="2">DAG 2021-001</strain>
        <tissue evidence="2">Whole body minus gut</tissue>
    </source>
</reference>